<gene>
    <name evidence="1" type="ORF">HNQ03_002423</name>
</gene>
<dbReference type="RefSeq" id="WP_173779902.1">
    <property type="nucleotide sequence ID" value="NZ_JABSNO010000019.1"/>
</dbReference>
<dbReference type="AlphaFoldDB" id="A0A8J8G9F6"/>
<dbReference type="EMBL" id="JABSNO010000019">
    <property type="protein sequence ID" value="NRS93336.1"/>
    <property type="molecule type" value="Genomic_DNA"/>
</dbReference>
<reference evidence="1" key="1">
    <citation type="submission" date="2020-05" db="EMBL/GenBank/DDBJ databases">
        <title>Genomic Encyclopedia of Type Strains, Phase IV (KMG-V): Genome sequencing to study the core and pangenomes of soil and plant-associated prokaryotes.</title>
        <authorList>
            <person name="Whitman W."/>
        </authorList>
    </citation>
    <scope>NUCLEOTIDE SEQUENCE</scope>
    <source>
        <strain evidence="1">16F</strain>
    </source>
</reference>
<evidence type="ECO:0000313" key="2">
    <source>
        <dbReference type="Proteomes" id="UP000610746"/>
    </source>
</evidence>
<dbReference type="Proteomes" id="UP000610746">
    <property type="component" value="Unassembled WGS sequence"/>
</dbReference>
<dbReference type="Pfam" id="PF14025">
    <property type="entry name" value="DUF4241"/>
    <property type="match status" value="1"/>
</dbReference>
<organism evidence="1 2">
    <name type="scientific">Frigoriflavimonas asaccharolytica</name>
    <dbReference type="NCBI Taxonomy" id="2735899"/>
    <lineage>
        <taxon>Bacteria</taxon>
        <taxon>Pseudomonadati</taxon>
        <taxon>Bacteroidota</taxon>
        <taxon>Flavobacteriia</taxon>
        <taxon>Flavobacteriales</taxon>
        <taxon>Weeksellaceae</taxon>
        <taxon>Frigoriflavimonas</taxon>
    </lineage>
</organism>
<comment type="caution">
    <text evidence="1">The sequence shown here is derived from an EMBL/GenBank/DDBJ whole genome shotgun (WGS) entry which is preliminary data.</text>
</comment>
<name>A0A8J8G9F6_9FLAO</name>
<proteinExistence type="predicted"/>
<keyword evidence="2" id="KW-1185">Reference proteome</keyword>
<evidence type="ECO:0008006" key="3">
    <source>
        <dbReference type="Google" id="ProtNLM"/>
    </source>
</evidence>
<protein>
    <recommendedName>
        <fullName evidence="3">DUF4241 domain-containing protein</fullName>
    </recommendedName>
</protein>
<sequence>MQHLKNIEKLFSKNFIESPLVDTFDAGKINITSGSLVASDPLTTSEMQAFDTKFPLGEFPVLIHKEIESNCIAYVEIIFKNEKPAKWKMATTKDQNLEDLDGEEIFGYPSESGMGCLMDWEAQKSLQNLEQKIYQEKGEQFCGIYEEFFRPAFFNKDEAAADQFAILQPNLEDKSTILAFETGYGDGFYASYIAFDKDENPLKIITEFIEIDA</sequence>
<evidence type="ECO:0000313" key="1">
    <source>
        <dbReference type="EMBL" id="NRS93336.1"/>
    </source>
</evidence>
<accession>A0A8J8G9F6</accession>
<dbReference type="InterPro" id="IPR025335">
    <property type="entry name" value="DUF4241"/>
</dbReference>